<keyword evidence="7 12" id="KW-0269">Exonuclease</keyword>
<dbReference type="Proteomes" id="UP001497744">
    <property type="component" value="Unassembled WGS sequence"/>
</dbReference>
<evidence type="ECO:0000313" key="16">
    <source>
        <dbReference type="EMBL" id="GIX64389.1"/>
    </source>
</evidence>
<evidence type="ECO:0000256" key="13">
    <source>
        <dbReference type="SAM" id="MobiDB-lite"/>
    </source>
</evidence>
<keyword evidence="2" id="KW-0597">Phosphoprotein</keyword>
<dbReference type="Pfam" id="PF00867">
    <property type="entry name" value="XPG_I"/>
    <property type="match status" value="1"/>
</dbReference>
<dbReference type="GeneID" id="94195870"/>
<keyword evidence="12" id="KW-0228">DNA excision</keyword>
<evidence type="ECO:0000256" key="3">
    <source>
        <dbReference type="ARBA" id="ARBA00022722"/>
    </source>
</evidence>
<dbReference type="GO" id="GO:0046872">
    <property type="term" value="F:metal ion binding"/>
    <property type="evidence" value="ECO:0007669"/>
    <property type="project" value="UniProtKB-UniRule"/>
</dbReference>
<comment type="function">
    <text evidence="12">5'-&gt;3' double-stranded DNA exonuclease which may also possess a cryptic 3'-&gt;5' double-stranded DNA exonuclease activity. Functions in DNA mismatch repair.</text>
</comment>
<keyword evidence="6 12" id="KW-0378">Hydrolase</keyword>
<keyword evidence="5 12" id="KW-0227">DNA damage</keyword>
<feature type="domain" description="XPG-I" evidence="14">
    <location>
        <begin position="141"/>
        <end position="220"/>
    </location>
</feature>
<proteinExistence type="inferred from homology"/>
<dbReference type="GO" id="GO:0003677">
    <property type="term" value="F:DNA binding"/>
    <property type="evidence" value="ECO:0007669"/>
    <property type="project" value="UniProtKB-UniRule"/>
</dbReference>
<evidence type="ECO:0000256" key="10">
    <source>
        <dbReference type="ARBA" id="ARBA00023204"/>
    </source>
</evidence>
<dbReference type="GO" id="GO:0017108">
    <property type="term" value="F:5'-flap endonuclease activity"/>
    <property type="evidence" value="ECO:0007669"/>
    <property type="project" value="TreeGrafter"/>
</dbReference>
<dbReference type="FunFam" id="3.40.50.1010:FF:000111">
    <property type="entry name" value="Exonuclease 1"/>
    <property type="match status" value="1"/>
</dbReference>
<evidence type="ECO:0000256" key="1">
    <source>
        <dbReference type="ARBA" id="ARBA00004123"/>
    </source>
</evidence>
<keyword evidence="3 12" id="KW-0540">Nuclease</keyword>
<dbReference type="InterPro" id="IPR029060">
    <property type="entry name" value="PIN-like_dom_sf"/>
</dbReference>
<reference evidence="16 17" key="1">
    <citation type="submission" date="2021-06" db="EMBL/GenBank/DDBJ databases">
        <title>Genome sequence of Babesia caballi.</title>
        <authorList>
            <person name="Yamagishi J."/>
            <person name="Kidaka T."/>
            <person name="Ochi A."/>
        </authorList>
    </citation>
    <scope>NUCLEOTIDE SEQUENCE [LARGE SCALE GENOMIC DNA]</scope>
    <source>
        <strain evidence="16">USDA-D6B2</strain>
    </source>
</reference>
<keyword evidence="12" id="KW-0460">Magnesium</keyword>
<keyword evidence="10 12" id="KW-0234">DNA repair</keyword>
<dbReference type="EC" id="3.1.-.-" evidence="12"/>
<dbReference type="InterPro" id="IPR006084">
    <property type="entry name" value="XPG/Rad2"/>
</dbReference>
<dbReference type="InterPro" id="IPR044752">
    <property type="entry name" value="PIN-like_EXO1"/>
</dbReference>
<dbReference type="Gene3D" id="3.40.50.1010">
    <property type="entry name" value="5'-nuclease"/>
    <property type="match status" value="1"/>
</dbReference>
<dbReference type="PRINTS" id="PR00853">
    <property type="entry name" value="XPGRADSUPER"/>
</dbReference>
<evidence type="ECO:0000256" key="2">
    <source>
        <dbReference type="ARBA" id="ARBA00022553"/>
    </source>
</evidence>
<comment type="caution">
    <text evidence="16">The sequence shown here is derived from an EMBL/GenBank/DDBJ whole genome shotgun (WGS) entry which is preliminary data.</text>
</comment>
<keyword evidence="17" id="KW-1185">Reference proteome</keyword>
<keyword evidence="12" id="KW-0267">Excision nuclease</keyword>
<name>A0AAV4LWE0_BABCB</name>
<comment type="subcellular location">
    <subcellularLocation>
        <location evidence="1 12">Nucleus</location>
    </subcellularLocation>
</comment>
<evidence type="ECO:0000256" key="4">
    <source>
        <dbReference type="ARBA" id="ARBA00022759"/>
    </source>
</evidence>
<protein>
    <recommendedName>
        <fullName evidence="12">Exonuclease 1</fullName>
        <ecNumber evidence="12">3.1.-.-</ecNumber>
    </recommendedName>
</protein>
<feature type="domain" description="XPG N-terminal" evidence="15">
    <location>
        <begin position="1"/>
        <end position="99"/>
    </location>
</feature>
<evidence type="ECO:0000256" key="6">
    <source>
        <dbReference type="ARBA" id="ARBA00022801"/>
    </source>
</evidence>
<comment type="cofactor">
    <cofactor evidence="12">
        <name>Mg(2+)</name>
        <dbReference type="ChEBI" id="CHEBI:18420"/>
    </cofactor>
    <text evidence="12">Binds 2 magnesium ions per subunit. They probably participate in the reaction catalyzed by the enzyme. May bind an additional third magnesium ion after substrate binding.</text>
</comment>
<dbReference type="Pfam" id="PF00752">
    <property type="entry name" value="XPG_N"/>
    <property type="match status" value="1"/>
</dbReference>
<evidence type="ECO:0000256" key="11">
    <source>
        <dbReference type="ARBA" id="ARBA00023242"/>
    </source>
</evidence>
<dbReference type="SUPFAM" id="SSF47807">
    <property type="entry name" value="5' to 3' exonuclease, C-terminal subdomain"/>
    <property type="match status" value="1"/>
</dbReference>
<evidence type="ECO:0000256" key="8">
    <source>
        <dbReference type="ARBA" id="ARBA00023125"/>
    </source>
</evidence>
<dbReference type="InterPro" id="IPR036279">
    <property type="entry name" value="5-3_exonuclease_C_sf"/>
</dbReference>
<evidence type="ECO:0000259" key="14">
    <source>
        <dbReference type="SMART" id="SM00484"/>
    </source>
</evidence>
<dbReference type="RefSeq" id="XP_067716458.1">
    <property type="nucleotide sequence ID" value="XM_067860357.1"/>
</dbReference>
<keyword evidence="8 12" id="KW-0238">DNA-binding</keyword>
<dbReference type="CDD" id="cd09901">
    <property type="entry name" value="H3TH_FEN1-like"/>
    <property type="match status" value="1"/>
</dbReference>
<evidence type="ECO:0000313" key="17">
    <source>
        <dbReference type="Proteomes" id="UP001497744"/>
    </source>
</evidence>
<dbReference type="SMART" id="SM00485">
    <property type="entry name" value="XPGN"/>
    <property type="match status" value="1"/>
</dbReference>
<evidence type="ECO:0000256" key="12">
    <source>
        <dbReference type="RuleBase" id="RU910737"/>
    </source>
</evidence>
<dbReference type="PANTHER" id="PTHR11081">
    <property type="entry name" value="FLAP ENDONUCLEASE FAMILY MEMBER"/>
    <property type="match status" value="1"/>
</dbReference>
<comment type="similarity">
    <text evidence="12">Belongs to the XPG/RAD2 endonuclease family. EXO1 subfamily.</text>
</comment>
<accession>A0AAV4LWE0</accession>
<dbReference type="GO" id="GO:0005634">
    <property type="term" value="C:nucleus"/>
    <property type="evidence" value="ECO:0007669"/>
    <property type="project" value="UniProtKB-SubCell"/>
</dbReference>
<organism evidence="16 17">
    <name type="scientific">Babesia caballi</name>
    <dbReference type="NCBI Taxonomy" id="5871"/>
    <lineage>
        <taxon>Eukaryota</taxon>
        <taxon>Sar</taxon>
        <taxon>Alveolata</taxon>
        <taxon>Apicomplexa</taxon>
        <taxon>Aconoidasida</taxon>
        <taxon>Piroplasmida</taxon>
        <taxon>Babesiidae</taxon>
        <taxon>Babesia</taxon>
    </lineage>
</organism>
<dbReference type="EMBL" id="BPLF01000003">
    <property type="protein sequence ID" value="GIX64389.1"/>
    <property type="molecule type" value="Genomic_DNA"/>
</dbReference>
<dbReference type="CDD" id="cd09857">
    <property type="entry name" value="PIN_EXO1"/>
    <property type="match status" value="1"/>
</dbReference>
<dbReference type="InterPro" id="IPR006086">
    <property type="entry name" value="XPG-I_dom"/>
</dbReference>
<keyword evidence="9" id="KW-0496">Mitochondrion</keyword>
<evidence type="ECO:0000256" key="5">
    <source>
        <dbReference type="ARBA" id="ARBA00022763"/>
    </source>
</evidence>
<evidence type="ECO:0000256" key="9">
    <source>
        <dbReference type="ARBA" id="ARBA00023128"/>
    </source>
</evidence>
<evidence type="ECO:0000259" key="15">
    <source>
        <dbReference type="SMART" id="SM00485"/>
    </source>
</evidence>
<dbReference type="SMART" id="SM00484">
    <property type="entry name" value="XPGI"/>
    <property type="match status" value="1"/>
</dbReference>
<sequence>MGVSNLLQFLRPMQKRVAIKNYQGSVVAVDAMCWIHRGMISSAVSNVTGESNDNYLKFIISILSVLLEHNITPIMVFDGYEMPPKERENQDRRVRREKAREEALAMIQKNRGSINTEIMRKCMQAISITPEVVARVMGICREMNVRVLMAPYEADAQVAYLCRSGIAHCAISEDSDLLAYGCPRVWYKLERDGKADEMSLGFSSDPDVKCTKGMLKGLSHRMFVTMCVLSGSDYDDGCHINGMGIKLAHRFVLQFGTLPAVMAALEENACWAKKLPAHVSVKELESHYLNVSQIFLHNVVYDPSTDHLTHVTPLGGDETHMDIIVDICQRLRGKAVNFRVVSEGRINPRTGEPLVYAVTDKDREMLEGIRFPDIASLPVYASDAGTTTDALLQGPFPPSPQVHRAGSQGDSLDDAALQCSAAMPTIAVPSSTSACTDQTIDPLQSDESHSSISTSDEWEDATKSQKCKLRALIDSSERVVSARTKRTRASYSTT</sequence>
<keyword evidence="12" id="KW-0479">Metal-binding</keyword>
<dbReference type="GO" id="GO:0035312">
    <property type="term" value="F:5'-3' DNA exonuclease activity"/>
    <property type="evidence" value="ECO:0007669"/>
    <property type="project" value="UniProtKB-UniRule"/>
</dbReference>
<keyword evidence="11 12" id="KW-0539">Nucleus</keyword>
<dbReference type="GO" id="GO:0006281">
    <property type="term" value="P:DNA repair"/>
    <property type="evidence" value="ECO:0007669"/>
    <property type="project" value="UniProtKB-UniRule"/>
</dbReference>
<feature type="compositionally biased region" description="Polar residues" evidence="13">
    <location>
        <begin position="430"/>
        <end position="442"/>
    </location>
</feature>
<dbReference type="InterPro" id="IPR006085">
    <property type="entry name" value="XPG_DNA_repair_N"/>
</dbReference>
<dbReference type="SUPFAM" id="SSF88723">
    <property type="entry name" value="PIN domain-like"/>
    <property type="match status" value="1"/>
</dbReference>
<dbReference type="Gene3D" id="1.10.150.20">
    <property type="entry name" value="5' to 3' exonuclease, C-terminal subdomain"/>
    <property type="match status" value="1"/>
</dbReference>
<feature type="region of interest" description="Disordered" evidence="13">
    <location>
        <begin position="430"/>
        <end position="462"/>
    </location>
</feature>
<dbReference type="PANTHER" id="PTHR11081:SF8">
    <property type="entry name" value="EXONUCLEASE 1"/>
    <property type="match status" value="1"/>
</dbReference>
<dbReference type="AlphaFoldDB" id="A0AAV4LWE0"/>
<gene>
    <name evidence="16" type="ORF">BcabD6B2_38240</name>
</gene>
<keyword evidence="4" id="KW-0255">Endonuclease</keyword>
<evidence type="ECO:0000256" key="7">
    <source>
        <dbReference type="ARBA" id="ARBA00022839"/>
    </source>
</evidence>